<reference evidence="1 2" key="1">
    <citation type="journal article" date="2019" name="Genome Biol. Evol.">
        <title>Insights into the evolution of the New World diploid cottons (Gossypium, subgenus Houzingenia) based on genome sequencing.</title>
        <authorList>
            <person name="Grover C.E."/>
            <person name="Arick M.A. 2nd"/>
            <person name="Thrash A."/>
            <person name="Conover J.L."/>
            <person name="Sanders W.S."/>
            <person name="Peterson D.G."/>
            <person name="Frelichowski J.E."/>
            <person name="Scheffler J.A."/>
            <person name="Scheffler B.E."/>
            <person name="Wendel J.F."/>
        </authorList>
    </citation>
    <scope>NUCLEOTIDE SEQUENCE [LARGE SCALE GENOMIC DNA]</scope>
    <source>
        <strain evidence="1">4</strain>
        <tissue evidence="1">Leaf</tissue>
    </source>
</reference>
<evidence type="ECO:0000313" key="1">
    <source>
        <dbReference type="EMBL" id="MBA0729512.1"/>
    </source>
</evidence>
<keyword evidence="2" id="KW-1185">Reference proteome</keyword>
<name>A0A7J9AZY6_9ROSI</name>
<gene>
    <name evidence="1" type="ORF">Golax_020639</name>
</gene>
<sequence>MESLFVVLLMDYCVYMILQRIRLPFGTHQPKSLKSLHHLQFNALHIFPASKVTVF</sequence>
<comment type="caution">
    <text evidence="1">The sequence shown here is derived from an EMBL/GenBank/DDBJ whole genome shotgun (WGS) entry which is preliminary data.</text>
</comment>
<dbReference type="Proteomes" id="UP000593574">
    <property type="component" value="Unassembled WGS sequence"/>
</dbReference>
<accession>A0A7J9AZY6</accession>
<proteinExistence type="predicted"/>
<dbReference type="EMBL" id="JABEZV010437996">
    <property type="protein sequence ID" value="MBA0729512.1"/>
    <property type="molecule type" value="Genomic_DNA"/>
</dbReference>
<organism evidence="1 2">
    <name type="scientific">Gossypium laxum</name>
    <dbReference type="NCBI Taxonomy" id="34288"/>
    <lineage>
        <taxon>Eukaryota</taxon>
        <taxon>Viridiplantae</taxon>
        <taxon>Streptophyta</taxon>
        <taxon>Embryophyta</taxon>
        <taxon>Tracheophyta</taxon>
        <taxon>Spermatophyta</taxon>
        <taxon>Magnoliopsida</taxon>
        <taxon>eudicotyledons</taxon>
        <taxon>Gunneridae</taxon>
        <taxon>Pentapetalae</taxon>
        <taxon>rosids</taxon>
        <taxon>malvids</taxon>
        <taxon>Malvales</taxon>
        <taxon>Malvaceae</taxon>
        <taxon>Malvoideae</taxon>
        <taxon>Gossypium</taxon>
    </lineage>
</organism>
<dbReference type="AlphaFoldDB" id="A0A7J9AZY6"/>
<protein>
    <submittedName>
        <fullName evidence="1">Uncharacterized protein</fullName>
    </submittedName>
</protein>
<evidence type="ECO:0000313" key="2">
    <source>
        <dbReference type="Proteomes" id="UP000593574"/>
    </source>
</evidence>